<dbReference type="FunFam" id="3.40.50.720:FF:000022">
    <property type="entry name" value="Cinnamyl alcohol dehydrogenase"/>
    <property type="match status" value="1"/>
</dbReference>
<dbReference type="EMBL" id="BRYA01000724">
    <property type="protein sequence ID" value="GMI30855.1"/>
    <property type="molecule type" value="Genomic_DNA"/>
</dbReference>
<feature type="domain" description="Enoyl reductase (ER)" evidence="6">
    <location>
        <begin position="7"/>
        <end position="351"/>
    </location>
</feature>
<comment type="cofactor">
    <cofactor evidence="1 5">
        <name>Zn(2+)</name>
        <dbReference type="ChEBI" id="CHEBI:29105"/>
    </cofactor>
</comment>
<comment type="similarity">
    <text evidence="5">Belongs to the zinc-containing alcohol dehydrogenase family.</text>
</comment>
<protein>
    <recommendedName>
        <fullName evidence="6">Enoyl reductase (ER) domain-containing protein</fullName>
    </recommendedName>
</protein>
<evidence type="ECO:0000313" key="7">
    <source>
        <dbReference type="EMBL" id="GMI30855.1"/>
    </source>
</evidence>
<dbReference type="InterPro" id="IPR013149">
    <property type="entry name" value="ADH-like_C"/>
</dbReference>
<dbReference type="CDD" id="cd05283">
    <property type="entry name" value="CAD1"/>
    <property type="match status" value="1"/>
</dbReference>
<dbReference type="InterPro" id="IPR047109">
    <property type="entry name" value="CAD-like"/>
</dbReference>
<dbReference type="Proteomes" id="UP001165065">
    <property type="component" value="Unassembled WGS sequence"/>
</dbReference>
<keyword evidence="8" id="KW-1185">Reference proteome</keyword>
<dbReference type="PROSITE" id="PS00059">
    <property type="entry name" value="ADH_ZINC"/>
    <property type="match status" value="1"/>
</dbReference>
<dbReference type="InterPro" id="IPR011032">
    <property type="entry name" value="GroES-like_sf"/>
</dbReference>
<evidence type="ECO:0000313" key="8">
    <source>
        <dbReference type="Proteomes" id="UP001165065"/>
    </source>
</evidence>
<dbReference type="Gene3D" id="3.40.50.720">
    <property type="entry name" value="NAD(P)-binding Rossmann-like Domain"/>
    <property type="match status" value="1"/>
</dbReference>
<dbReference type="GO" id="GO:0016616">
    <property type="term" value="F:oxidoreductase activity, acting on the CH-OH group of donors, NAD or NADP as acceptor"/>
    <property type="evidence" value="ECO:0007669"/>
    <property type="project" value="InterPro"/>
</dbReference>
<keyword evidence="2 5" id="KW-0479">Metal-binding</keyword>
<dbReference type="Pfam" id="PF00107">
    <property type="entry name" value="ADH_zinc_N"/>
    <property type="match status" value="1"/>
</dbReference>
<evidence type="ECO:0000259" key="6">
    <source>
        <dbReference type="SMART" id="SM00829"/>
    </source>
</evidence>
<dbReference type="InterPro" id="IPR013154">
    <property type="entry name" value="ADH-like_N"/>
</dbReference>
<dbReference type="SUPFAM" id="SSF51735">
    <property type="entry name" value="NAD(P)-binding Rossmann-fold domains"/>
    <property type="match status" value="1"/>
</dbReference>
<keyword evidence="3 5" id="KW-0862">Zinc</keyword>
<dbReference type="GO" id="GO:0008270">
    <property type="term" value="F:zinc ion binding"/>
    <property type="evidence" value="ECO:0007669"/>
    <property type="project" value="InterPro"/>
</dbReference>
<keyword evidence="4" id="KW-0560">Oxidoreductase</keyword>
<comment type="caution">
    <text evidence="7">The sequence shown here is derived from an EMBL/GenBank/DDBJ whole genome shotgun (WGS) entry which is preliminary data.</text>
</comment>
<evidence type="ECO:0000256" key="1">
    <source>
        <dbReference type="ARBA" id="ARBA00001947"/>
    </source>
</evidence>
<sequence>MACDSNACDFKAVMLARRNIGPYDIEVDMKYCGVCHSDLHVAAGHMEGVSGKVQYPCVPGHELAGVAVRVGEMVTKIKVGDHVGVGCMVDSCGNCKSCKSGHEQKCRKQVATYQGKDVNGRAAVWPPKSPTLGGYSKNHVVHENFAIKIPKDYSLKAAGPVMCAGITMYDPMLQHGIKSGDRVGIVGLGGLGVMGVKLAKALGCTVSVISRSKAKEALALKVGADKLVASSIPEDMEANVGSLDLIINTVPTFHDYSIYKCLLDRSSRIGKQVLLGLHEGIVSGFALTAITFGRSRIAASGIGGIAATQQVIDLCAKHKIYPELEIVGVSKLNKVYQQLNDSNDSGKRYVLDLATLKEGVVCDDPAPKLDDVKGMSVVSIVETVFSDLLSLRWW</sequence>
<dbReference type="SMART" id="SM00829">
    <property type="entry name" value="PKS_ER"/>
    <property type="match status" value="1"/>
</dbReference>
<evidence type="ECO:0000256" key="3">
    <source>
        <dbReference type="ARBA" id="ARBA00022833"/>
    </source>
</evidence>
<evidence type="ECO:0000256" key="5">
    <source>
        <dbReference type="RuleBase" id="RU361277"/>
    </source>
</evidence>
<gene>
    <name evidence="7" type="ORF">TrCOL_g12540</name>
</gene>
<dbReference type="Pfam" id="PF08240">
    <property type="entry name" value="ADH_N"/>
    <property type="match status" value="1"/>
</dbReference>
<dbReference type="InterPro" id="IPR002328">
    <property type="entry name" value="ADH_Zn_CS"/>
</dbReference>
<accession>A0A9W7L569</accession>
<evidence type="ECO:0000256" key="2">
    <source>
        <dbReference type="ARBA" id="ARBA00022723"/>
    </source>
</evidence>
<reference evidence="8" key="1">
    <citation type="journal article" date="2023" name="Commun. Biol.">
        <title>Genome analysis of Parmales, the sister group of diatoms, reveals the evolutionary specialization of diatoms from phago-mixotrophs to photoautotrophs.</title>
        <authorList>
            <person name="Ban H."/>
            <person name="Sato S."/>
            <person name="Yoshikawa S."/>
            <person name="Yamada K."/>
            <person name="Nakamura Y."/>
            <person name="Ichinomiya M."/>
            <person name="Sato N."/>
            <person name="Blanc-Mathieu R."/>
            <person name="Endo H."/>
            <person name="Kuwata A."/>
            <person name="Ogata H."/>
        </authorList>
    </citation>
    <scope>NUCLEOTIDE SEQUENCE [LARGE SCALE GENOMIC DNA]</scope>
</reference>
<dbReference type="Gene3D" id="3.90.180.10">
    <property type="entry name" value="Medium-chain alcohol dehydrogenases, catalytic domain"/>
    <property type="match status" value="1"/>
</dbReference>
<organism evidence="7 8">
    <name type="scientific">Triparma columacea</name>
    <dbReference type="NCBI Taxonomy" id="722753"/>
    <lineage>
        <taxon>Eukaryota</taxon>
        <taxon>Sar</taxon>
        <taxon>Stramenopiles</taxon>
        <taxon>Ochrophyta</taxon>
        <taxon>Bolidophyceae</taxon>
        <taxon>Parmales</taxon>
        <taxon>Triparmaceae</taxon>
        <taxon>Triparma</taxon>
    </lineage>
</organism>
<dbReference type="AlphaFoldDB" id="A0A9W7L569"/>
<dbReference type="InterPro" id="IPR036291">
    <property type="entry name" value="NAD(P)-bd_dom_sf"/>
</dbReference>
<dbReference type="OrthoDB" id="1879366at2759"/>
<dbReference type="SUPFAM" id="SSF50129">
    <property type="entry name" value="GroES-like"/>
    <property type="match status" value="1"/>
</dbReference>
<dbReference type="PANTHER" id="PTHR42683">
    <property type="entry name" value="ALDEHYDE REDUCTASE"/>
    <property type="match status" value="1"/>
</dbReference>
<evidence type="ECO:0000256" key="4">
    <source>
        <dbReference type="ARBA" id="ARBA00023002"/>
    </source>
</evidence>
<dbReference type="InterPro" id="IPR020843">
    <property type="entry name" value="ER"/>
</dbReference>
<name>A0A9W7L569_9STRA</name>
<proteinExistence type="inferred from homology"/>